<dbReference type="InterPro" id="IPR013762">
    <property type="entry name" value="Integrase-like_cat_sf"/>
</dbReference>
<feature type="active site" evidence="9">
    <location>
        <position position="290"/>
    </location>
</feature>
<dbReference type="InterPro" id="IPR011010">
    <property type="entry name" value="DNA_brk_join_enz"/>
</dbReference>
<evidence type="ECO:0000256" key="2">
    <source>
        <dbReference type="ARBA" id="ARBA00022490"/>
    </source>
</evidence>
<dbReference type="GO" id="GO:0005737">
    <property type="term" value="C:cytoplasm"/>
    <property type="evidence" value="ECO:0007669"/>
    <property type="project" value="UniProtKB-SubCell"/>
</dbReference>
<keyword evidence="6 9" id="KW-0238">DNA-binding</keyword>
<keyword evidence="8 9" id="KW-0131">Cell cycle</keyword>
<dbReference type="InterPro" id="IPR010998">
    <property type="entry name" value="Integrase_recombinase_N"/>
</dbReference>
<keyword evidence="2 9" id="KW-0963">Cytoplasm</keyword>
<keyword evidence="13" id="KW-1185">Reference proteome</keyword>
<keyword evidence="7 9" id="KW-0233">DNA recombination</keyword>
<feature type="active site" description="O-(3'-phospho-DNA)-tyrosine intermediate" evidence="9">
    <location>
        <position position="299"/>
    </location>
</feature>
<keyword evidence="4 9" id="KW-0159">Chromosome partition</keyword>
<evidence type="ECO:0000259" key="10">
    <source>
        <dbReference type="PROSITE" id="PS51898"/>
    </source>
</evidence>
<dbReference type="Gene3D" id="1.10.443.10">
    <property type="entry name" value="Intergrase catalytic core"/>
    <property type="match status" value="1"/>
</dbReference>
<dbReference type="InterPro" id="IPR023009">
    <property type="entry name" value="Tyrosine_recombinase_XerC/XerD"/>
</dbReference>
<dbReference type="Pfam" id="PF02899">
    <property type="entry name" value="Phage_int_SAM_1"/>
    <property type="match status" value="1"/>
</dbReference>
<proteinExistence type="inferred from homology"/>
<evidence type="ECO:0000256" key="1">
    <source>
        <dbReference type="ARBA" id="ARBA00004496"/>
    </source>
</evidence>
<dbReference type="EMBL" id="CP030918">
    <property type="protein sequence ID" value="AXC50619.1"/>
    <property type="molecule type" value="Genomic_DNA"/>
</dbReference>
<dbReference type="InterPro" id="IPR002104">
    <property type="entry name" value="Integrase_catalytic"/>
</dbReference>
<feature type="active site" evidence="9">
    <location>
        <position position="264"/>
    </location>
</feature>
<dbReference type="GO" id="GO:0009037">
    <property type="term" value="F:tyrosine-based site-specific recombinase activity"/>
    <property type="evidence" value="ECO:0007669"/>
    <property type="project" value="UniProtKB-UniRule"/>
</dbReference>
<evidence type="ECO:0000256" key="8">
    <source>
        <dbReference type="ARBA" id="ARBA00023306"/>
    </source>
</evidence>
<dbReference type="NCBIfam" id="NF001399">
    <property type="entry name" value="PRK00283.1"/>
    <property type="match status" value="1"/>
</dbReference>
<feature type="active site" evidence="9">
    <location>
        <position position="159"/>
    </location>
</feature>
<dbReference type="RefSeq" id="WP_114076936.1">
    <property type="nucleotide sequence ID" value="NZ_CP030918.1"/>
</dbReference>
<comment type="subcellular location">
    <subcellularLocation>
        <location evidence="1 9">Cytoplasm</location>
    </subcellularLocation>
</comment>
<protein>
    <recommendedName>
        <fullName evidence="9">Tyrosine recombinase XerC</fullName>
    </recommendedName>
</protein>
<dbReference type="AlphaFoldDB" id="A0A344PML4"/>
<feature type="domain" description="Tyr recombinase" evidence="10">
    <location>
        <begin position="116"/>
        <end position="312"/>
    </location>
</feature>
<evidence type="ECO:0000313" key="12">
    <source>
        <dbReference type="EMBL" id="AXC50619.1"/>
    </source>
</evidence>
<evidence type="ECO:0000313" key="13">
    <source>
        <dbReference type="Proteomes" id="UP000252023"/>
    </source>
</evidence>
<dbReference type="GO" id="GO:0003677">
    <property type="term" value="F:DNA binding"/>
    <property type="evidence" value="ECO:0007669"/>
    <property type="project" value="UniProtKB-UniRule"/>
</dbReference>
<comment type="similarity">
    <text evidence="9">Belongs to the 'phage' integrase family. XerC subfamily.</text>
</comment>
<dbReference type="InterPro" id="IPR050090">
    <property type="entry name" value="Tyrosine_recombinase_XerCD"/>
</dbReference>
<organism evidence="12 13">
    <name type="scientific">Paracoccus suum</name>
    <dbReference type="NCBI Taxonomy" id="2259340"/>
    <lineage>
        <taxon>Bacteria</taxon>
        <taxon>Pseudomonadati</taxon>
        <taxon>Pseudomonadota</taxon>
        <taxon>Alphaproteobacteria</taxon>
        <taxon>Rhodobacterales</taxon>
        <taxon>Paracoccaceae</taxon>
        <taxon>Paracoccus</taxon>
    </lineage>
</organism>
<comment type="subunit">
    <text evidence="9">Forms a cyclic heterotetrameric complex composed of two molecules of XerC and two molecules of XerD.</text>
</comment>
<dbReference type="KEGG" id="pars:DRW48_13810"/>
<dbReference type="Proteomes" id="UP000252023">
    <property type="component" value="Chromosome"/>
</dbReference>
<feature type="active site" evidence="9">
    <location>
        <position position="267"/>
    </location>
</feature>
<dbReference type="PANTHER" id="PTHR30349">
    <property type="entry name" value="PHAGE INTEGRASE-RELATED"/>
    <property type="match status" value="1"/>
</dbReference>
<dbReference type="SUPFAM" id="SSF56349">
    <property type="entry name" value="DNA breaking-rejoining enzymes"/>
    <property type="match status" value="1"/>
</dbReference>
<dbReference type="GO" id="GO:0051301">
    <property type="term" value="P:cell division"/>
    <property type="evidence" value="ECO:0007669"/>
    <property type="project" value="UniProtKB-KW"/>
</dbReference>
<keyword evidence="3 9" id="KW-0132">Cell division</keyword>
<gene>
    <name evidence="9" type="primary">xerC</name>
    <name evidence="12" type="ORF">DRW48_13810</name>
</gene>
<comment type="function">
    <text evidence="9">Site-specific tyrosine recombinase, which acts by catalyzing the cutting and rejoining of the recombining DNA molecules. The XerC-XerD complex is essential to convert dimers of the bacterial chromosome into monomers to permit their segregation at cell division. It also contributes to the segregational stability of plasmids.</text>
</comment>
<reference evidence="13" key="1">
    <citation type="submission" date="2018-07" db="EMBL/GenBank/DDBJ databases">
        <title>Genome sequencing of Paracoccus sp. SC2-6.</title>
        <authorList>
            <person name="Heo J."/>
            <person name="Kim S.-J."/>
            <person name="Kwon S.-W."/>
        </authorList>
    </citation>
    <scope>NUCLEOTIDE SEQUENCE [LARGE SCALE GENOMIC DNA]</scope>
    <source>
        <strain evidence="13">SC2-6</strain>
    </source>
</reference>
<keyword evidence="5 9" id="KW-0229">DNA integration</keyword>
<dbReference type="Gene3D" id="1.10.150.130">
    <property type="match status" value="1"/>
</dbReference>
<dbReference type="GO" id="GO:0006313">
    <property type="term" value="P:DNA transposition"/>
    <property type="evidence" value="ECO:0007669"/>
    <property type="project" value="UniProtKB-UniRule"/>
</dbReference>
<dbReference type="PROSITE" id="PS51900">
    <property type="entry name" value="CB"/>
    <property type="match status" value="1"/>
</dbReference>
<dbReference type="OrthoDB" id="9801717at2"/>
<dbReference type="Pfam" id="PF00589">
    <property type="entry name" value="Phage_integrase"/>
    <property type="match status" value="1"/>
</dbReference>
<sequence length="321" mass="34445">MTDRAGAPRASDARLISTFLEAQSAESGAAANTLLAYGRDLSALSAWCARKDWTLGDLTRERIEAWLADCEAEGLSRATRARRLSSVRQFSRFALTEGWRPDDPAIRISGPGRSPRLPRTLSQAEVAALIAATPQVGRGETERLRNAAALELLYATGMRVTELVTLPVAAARGQPQVLLIRGKGNKDRMVPLTTAAGAAMAVWLSHRDAAAEGSALGKLTHGPQGRWLFPAASADGHMTRQAMAAVLRQLALRAGIDPARVTPHVLRHAFATHLLEGGADLRVIQVLLGHADLGTTEIYTHVVDARLRELVLTHHPLATGK</sequence>
<dbReference type="PROSITE" id="PS51898">
    <property type="entry name" value="TYR_RECOMBINASE"/>
    <property type="match status" value="1"/>
</dbReference>
<feature type="domain" description="Core-binding (CB)" evidence="11">
    <location>
        <begin position="10"/>
        <end position="95"/>
    </location>
</feature>
<evidence type="ECO:0000256" key="6">
    <source>
        <dbReference type="ARBA" id="ARBA00023125"/>
    </source>
</evidence>
<dbReference type="GO" id="GO:0007059">
    <property type="term" value="P:chromosome segregation"/>
    <property type="evidence" value="ECO:0007669"/>
    <property type="project" value="UniProtKB-UniRule"/>
</dbReference>
<dbReference type="HAMAP" id="MF_01808">
    <property type="entry name" value="Recomb_XerC_XerD"/>
    <property type="match status" value="1"/>
</dbReference>
<dbReference type="InterPro" id="IPR044068">
    <property type="entry name" value="CB"/>
</dbReference>
<accession>A0A344PML4</accession>
<dbReference type="PANTHER" id="PTHR30349:SF90">
    <property type="entry name" value="TYROSINE RECOMBINASE XERD"/>
    <property type="match status" value="1"/>
</dbReference>
<name>A0A344PML4_9RHOB</name>
<evidence type="ECO:0000259" key="11">
    <source>
        <dbReference type="PROSITE" id="PS51900"/>
    </source>
</evidence>
<evidence type="ECO:0000256" key="5">
    <source>
        <dbReference type="ARBA" id="ARBA00022908"/>
    </source>
</evidence>
<feature type="active site" evidence="9">
    <location>
        <position position="183"/>
    </location>
</feature>
<evidence type="ECO:0000256" key="9">
    <source>
        <dbReference type="HAMAP-Rule" id="MF_01808"/>
    </source>
</evidence>
<dbReference type="InterPro" id="IPR004107">
    <property type="entry name" value="Integrase_SAM-like_N"/>
</dbReference>
<evidence type="ECO:0000256" key="3">
    <source>
        <dbReference type="ARBA" id="ARBA00022618"/>
    </source>
</evidence>
<evidence type="ECO:0000256" key="7">
    <source>
        <dbReference type="ARBA" id="ARBA00023172"/>
    </source>
</evidence>
<evidence type="ECO:0000256" key="4">
    <source>
        <dbReference type="ARBA" id="ARBA00022829"/>
    </source>
</evidence>